<dbReference type="InterPro" id="IPR016181">
    <property type="entry name" value="Acyl_CoA_acyltransferase"/>
</dbReference>
<evidence type="ECO:0000256" key="2">
    <source>
        <dbReference type="ARBA" id="ARBA00023315"/>
    </source>
</evidence>
<dbReference type="RefSeq" id="WP_378966574.1">
    <property type="nucleotide sequence ID" value="NZ_JBHTBJ010000006.1"/>
</dbReference>
<name>A0ABW2HQ44_9ACTN</name>
<organism evidence="4 5">
    <name type="scientific">Paractinoplanes rhizophilus</name>
    <dbReference type="NCBI Taxonomy" id="1416877"/>
    <lineage>
        <taxon>Bacteria</taxon>
        <taxon>Bacillati</taxon>
        <taxon>Actinomycetota</taxon>
        <taxon>Actinomycetes</taxon>
        <taxon>Micromonosporales</taxon>
        <taxon>Micromonosporaceae</taxon>
        <taxon>Paractinoplanes</taxon>
    </lineage>
</organism>
<evidence type="ECO:0000313" key="5">
    <source>
        <dbReference type="Proteomes" id="UP001596548"/>
    </source>
</evidence>
<reference evidence="5" key="1">
    <citation type="journal article" date="2019" name="Int. J. Syst. Evol. Microbiol.">
        <title>The Global Catalogue of Microorganisms (GCM) 10K type strain sequencing project: providing services to taxonomists for standard genome sequencing and annotation.</title>
        <authorList>
            <consortium name="The Broad Institute Genomics Platform"/>
            <consortium name="The Broad Institute Genome Sequencing Center for Infectious Disease"/>
            <person name="Wu L."/>
            <person name="Ma J."/>
        </authorList>
    </citation>
    <scope>NUCLEOTIDE SEQUENCE [LARGE SCALE GENOMIC DNA]</scope>
    <source>
        <strain evidence="5">XZYJT-10</strain>
    </source>
</reference>
<dbReference type="SUPFAM" id="SSF55729">
    <property type="entry name" value="Acyl-CoA N-acyltransferases (Nat)"/>
    <property type="match status" value="1"/>
</dbReference>
<dbReference type="PANTHER" id="PTHR43877">
    <property type="entry name" value="AMINOALKYLPHOSPHONATE N-ACETYLTRANSFERASE-RELATED-RELATED"/>
    <property type="match status" value="1"/>
</dbReference>
<dbReference type="CDD" id="cd04301">
    <property type="entry name" value="NAT_SF"/>
    <property type="match status" value="1"/>
</dbReference>
<dbReference type="Pfam" id="PF00583">
    <property type="entry name" value="Acetyltransf_1"/>
    <property type="match status" value="1"/>
</dbReference>
<dbReference type="Proteomes" id="UP001596548">
    <property type="component" value="Unassembled WGS sequence"/>
</dbReference>
<proteinExistence type="predicted"/>
<dbReference type="EMBL" id="JBHTBJ010000006">
    <property type="protein sequence ID" value="MFC7274517.1"/>
    <property type="molecule type" value="Genomic_DNA"/>
</dbReference>
<keyword evidence="2" id="KW-0012">Acyltransferase</keyword>
<feature type="domain" description="N-acetyltransferase" evidence="3">
    <location>
        <begin position="1"/>
        <end position="162"/>
    </location>
</feature>
<evidence type="ECO:0000256" key="1">
    <source>
        <dbReference type="ARBA" id="ARBA00022679"/>
    </source>
</evidence>
<dbReference type="InterPro" id="IPR000182">
    <property type="entry name" value="GNAT_dom"/>
</dbReference>
<gene>
    <name evidence="4" type="ORF">ACFQS1_11040</name>
</gene>
<evidence type="ECO:0000313" key="4">
    <source>
        <dbReference type="EMBL" id="MFC7274517.1"/>
    </source>
</evidence>
<dbReference type="PROSITE" id="PS51186">
    <property type="entry name" value="GNAT"/>
    <property type="match status" value="1"/>
</dbReference>
<protein>
    <submittedName>
        <fullName evidence="4">GNAT family N-acetyltransferase</fullName>
    </submittedName>
</protein>
<keyword evidence="5" id="KW-1185">Reference proteome</keyword>
<sequence>MINHALPTDIGLAAEVAALVNEVYAEAEKGMWLDGTDRTSAGEIAAMIDAGRLVVARDPGGTLVGAMHLQRLPTGEGELGMLVTHPGRRGAGLGRDLVAYGESWAREQGLTTMQLELLYPSTWTHPVKKFLYDWYTRLGYRVIGTGDLADDYPALVSRLATPCDFLIFHKPL</sequence>
<comment type="caution">
    <text evidence="4">The sequence shown here is derived from an EMBL/GenBank/DDBJ whole genome shotgun (WGS) entry which is preliminary data.</text>
</comment>
<evidence type="ECO:0000259" key="3">
    <source>
        <dbReference type="PROSITE" id="PS51186"/>
    </source>
</evidence>
<dbReference type="InterPro" id="IPR050832">
    <property type="entry name" value="Bact_Acetyltransf"/>
</dbReference>
<dbReference type="Gene3D" id="3.40.630.30">
    <property type="match status" value="1"/>
</dbReference>
<accession>A0ABW2HQ44</accession>
<keyword evidence="1" id="KW-0808">Transferase</keyword>